<dbReference type="PANTHER" id="PTHR35889:SF3">
    <property type="entry name" value="F-BOX DOMAIN-CONTAINING PROTEIN"/>
    <property type="match status" value="1"/>
</dbReference>
<organism evidence="4 5">
    <name type="scientific">Aquisphaera giovannonii</name>
    <dbReference type="NCBI Taxonomy" id="406548"/>
    <lineage>
        <taxon>Bacteria</taxon>
        <taxon>Pseudomonadati</taxon>
        <taxon>Planctomycetota</taxon>
        <taxon>Planctomycetia</taxon>
        <taxon>Isosphaerales</taxon>
        <taxon>Isosphaeraceae</taxon>
        <taxon>Aquisphaera</taxon>
    </lineage>
</organism>
<evidence type="ECO:0000256" key="1">
    <source>
        <dbReference type="SAM" id="SignalP"/>
    </source>
</evidence>
<feature type="signal peptide" evidence="1">
    <location>
        <begin position="1"/>
        <end position="24"/>
    </location>
</feature>
<sequence precursor="true">MGFLRSATAAAAAMLASVLAGSQASEVAAGRAVSFRNDIVPLLSSAGCNMGACHGNASGKGGFKLSLRGDDPAFDLHALTRESYGRRVSVDEPPSSLIVLKPTGQVPHEGGIRFAASSPEAKALRDWIAAGAADDEVSAPRLKAVHVEPTRAIVTAPGSTVQLRVTADLDDGSVRDVTRQCAFDLSDPTLAEVSPTGLVRASRRGEVAVAVRYLKGRGVSRLAFLPDRPSFAWAGPPPREIVDERVFARLKSLRVNPSPLAPDHVFLRRAYLDTIGRLPEPEETRSFLADEATDKRPRLVESLVARPEFADFWALKWADLLRNEEKTMGDKGVWVFQRWLRDALDADTPLDELAGRIVAGRGSTWANPPASFHRTNRDPQAAAEAVAQVFLGVRLQCARCHNHPFDDWTQDDYYGLAACFSNVRRKEVNNARSDNLDKHEVVGDEIVFARGAAFMLQPRTRERLEPKPPGGPCLGPADGAEALDRLAAWLTKGNRQFARNMANRIWFHLMGRGLVEPVDDFRASNPPSDPELVEALADELTARGMRLKPLVVLIMNSAAYQLDGRPLPGEPDDPSYYSHAAVRLLPAEVLLDAMSQVTGIPDRYKAAPSRLRAVQLPGIGAENPFLKAFGKPERLLTCECERAESTTLAQAFQMINGPALRKKLAHPENRIGRLLARKAPPEGVLEELYLAALCRRPTAAEARAILAHVGAAPAPFDGWQDAAWAVLNSKEFLLRH</sequence>
<keyword evidence="1" id="KW-0732">Signal</keyword>
<dbReference type="KEGG" id="agv:OJF2_56150"/>
<dbReference type="InterPro" id="IPR011444">
    <property type="entry name" value="DUF1549"/>
</dbReference>
<proteinExistence type="predicted"/>
<evidence type="ECO:0000259" key="2">
    <source>
        <dbReference type="Pfam" id="PF07583"/>
    </source>
</evidence>
<keyword evidence="5" id="KW-1185">Reference proteome</keyword>
<accession>A0A5B9WAX3</accession>
<evidence type="ECO:0008006" key="6">
    <source>
        <dbReference type="Google" id="ProtNLM"/>
    </source>
</evidence>
<feature type="domain" description="DUF1549" evidence="2">
    <location>
        <begin position="242"/>
        <end position="424"/>
    </location>
</feature>
<dbReference type="RefSeq" id="WP_168222077.1">
    <property type="nucleotide sequence ID" value="NZ_CP042997.1"/>
</dbReference>
<dbReference type="Gene3D" id="2.60.40.1080">
    <property type="match status" value="1"/>
</dbReference>
<evidence type="ECO:0000313" key="5">
    <source>
        <dbReference type="Proteomes" id="UP000324233"/>
    </source>
</evidence>
<protein>
    <recommendedName>
        <fullName evidence="6">Bacterial Ig-like domain (Group 2)</fullName>
    </recommendedName>
</protein>
<name>A0A5B9WAX3_9BACT</name>
<feature type="domain" description="DUF1553" evidence="3">
    <location>
        <begin position="485"/>
        <end position="707"/>
    </location>
</feature>
<dbReference type="Pfam" id="PF07587">
    <property type="entry name" value="PSD1"/>
    <property type="match status" value="1"/>
</dbReference>
<dbReference type="PANTHER" id="PTHR35889">
    <property type="entry name" value="CYCLOINULO-OLIGOSACCHARIDE FRUCTANOTRANSFERASE-RELATED"/>
    <property type="match status" value="1"/>
</dbReference>
<evidence type="ECO:0000313" key="4">
    <source>
        <dbReference type="EMBL" id="QEH37030.1"/>
    </source>
</evidence>
<dbReference type="InterPro" id="IPR022655">
    <property type="entry name" value="DUF1553"/>
</dbReference>
<dbReference type="Proteomes" id="UP000324233">
    <property type="component" value="Chromosome"/>
</dbReference>
<gene>
    <name evidence="4" type="ORF">OJF2_56150</name>
</gene>
<dbReference type="EMBL" id="CP042997">
    <property type="protein sequence ID" value="QEH37030.1"/>
    <property type="molecule type" value="Genomic_DNA"/>
</dbReference>
<reference evidence="4 5" key="1">
    <citation type="submission" date="2019-08" db="EMBL/GenBank/DDBJ databases">
        <title>Deep-cultivation of Planctomycetes and their phenomic and genomic characterization uncovers novel biology.</title>
        <authorList>
            <person name="Wiegand S."/>
            <person name="Jogler M."/>
            <person name="Boedeker C."/>
            <person name="Pinto D."/>
            <person name="Vollmers J."/>
            <person name="Rivas-Marin E."/>
            <person name="Kohn T."/>
            <person name="Peeters S.H."/>
            <person name="Heuer A."/>
            <person name="Rast P."/>
            <person name="Oberbeckmann S."/>
            <person name="Bunk B."/>
            <person name="Jeske O."/>
            <person name="Meyerdierks A."/>
            <person name="Storesund J.E."/>
            <person name="Kallscheuer N."/>
            <person name="Luecker S."/>
            <person name="Lage O.M."/>
            <person name="Pohl T."/>
            <person name="Merkel B.J."/>
            <person name="Hornburger P."/>
            <person name="Mueller R.-W."/>
            <person name="Bruemmer F."/>
            <person name="Labrenz M."/>
            <person name="Spormann A.M."/>
            <person name="Op den Camp H."/>
            <person name="Overmann J."/>
            <person name="Amann R."/>
            <person name="Jetten M.S.M."/>
            <person name="Mascher T."/>
            <person name="Medema M.H."/>
            <person name="Devos D.P."/>
            <person name="Kaster A.-K."/>
            <person name="Ovreas L."/>
            <person name="Rohde M."/>
            <person name="Galperin M.Y."/>
            <person name="Jogler C."/>
        </authorList>
    </citation>
    <scope>NUCLEOTIDE SEQUENCE [LARGE SCALE GENOMIC DNA]</scope>
    <source>
        <strain evidence="4 5">OJF2</strain>
    </source>
</reference>
<dbReference type="AlphaFoldDB" id="A0A5B9WAX3"/>
<evidence type="ECO:0000259" key="3">
    <source>
        <dbReference type="Pfam" id="PF07587"/>
    </source>
</evidence>
<dbReference type="Pfam" id="PF07583">
    <property type="entry name" value="PSCyt2"/>
    <property type="match status" value="1"/>
</dbReference>
<feature type="chain" id="PRO_5022840504" description="Bacterial Ig-like domain (Group 2)" evidence="1">
    <location>
        <begin position="25"/>
        <end position="736"/>
    </location>
</feature>